<reference evidence="2" key="1">
    <citation type="submission" date="2023-07" db="EMBL/GenBank/DDBJ databases">
        <title>30 novel species of actinomycetes from the DSMZ collection.</title>
        <authorList>
            <person name="Nouioui I."/>
        </authorList>
    </citation>
    <scope>NUCLEOTIDE SEQUENCE [LARGE SCALE GENOMIC DNA]</scope>
    <source>
        <strain evidence="2">DSM 44917</strain>
    </source>
</reference>
<dbReference type="Proteomes" id="UP001183388">
    <property type="component" value="Unassembled WGS sequence"/>
</dbReference>
<evidence type="ECO:0000313" key="1">
    <source>
        <dbReference type="EMBL" id="MDT0309075.1"/>
    </source>
</evidence>
<protein>
    <submittedName>
        <fullName evidence="1">Uncharacterized protein</fullName>
    </submittedName>
</protein>
<organism evidence="1 2">
    <name type="scientific">Streptomyces boetiae</name>
    <dbReference type="NCBI Taxonomy" id="3075541"/>
    <lineage>
        <taxon>Bacteria</taxon>
        <taxon>Bacillati</taxon>
        <taxon>Actinomycetota</taxon>
        <taxon>Actinomycetes</taxon>
        <taxon>Kitasatosporales</taxon>
        <taxon>Streptomycetaceae</taxon>
        <taxon>Streptomyces</taxon>
    </lineage>
</organism>
<proteinExistence type="predicted"/>
<dbReference type="EMBL" id="JAVREN010000030">
    <property type="protein sequence ID" value="MDT0309075.1"/>
    <property type="molecule type" value="Genomic_DNA"/>
</dbReference>
<evidence type="ECO:0000313" key="2">
    <source>
        <dbReference type="Proteomes" id="UP001183388"/>
    </source>
</evidence>
<sequence length="68" mass="7533">MPERLVRVDLIANRLPYAAATGMVHVPVAVHGLPATVDADITLCRAEARWLVEKLTQVLGEQGERERE</sequence>
<accession>A0ABU2LC45</accession>
<keyword evidence="2" id="KW-1185">Reference proteome</keyword>
<name>A0ABU2LC45_9ACTN</name>
<dbReference type="RefSeq" id="WP_311632026.1">
    <property type="nucleotide sequence ID" value="NZ_JAVREN010000030.1"/>
</dbReference>
<comment type="caution">
    <text evidence="1">The sequence shown here is derived from an EMBL/GenBank/DDBJ whole genome shotgun (WGS) entry which is preliminary data.</text>
</comment>
<gene>
    <name evidence="1" type="ORF">RM780_19220</name>
</gene>